<sequence>MELPPAFPDELLLGRLMRHIILTGEPACSFSSRVFGSSRLSLHPFLTAGISRIAEMSGENADNLLVRQTLAPLFFFYLPKHANALKENLLRGDGAKALRHSQLPSFGCGGSLHLKWCPRCVELDIHERGVAYWHRAHQVPGVTACWLHQIRLMSTELKARQRLNEGLPTVVHCDAQAASAMEIEVAIFGFGLLAQLERTKPGFDLEERYRSRLNELGFITPNGSVRRKELMKVFSSDLAMYPMKGSLFPRHQTDYHYISELLAAGKNCHPFRHLLLGAWLFNSANKMFQHTAPIEEVSLHQPKGSTKGAVEQRCLSLLREGDSLAAVYRKTGKSRCYLKRLATMHGIKLNLRPKQLNEKLKQRIIRLARLGVHRRKISQVCRIGIGSIEQVIASVSGLVEWRKQCHWESKRRCCRVQIQRYRQRYPDALRSDIKADCNAAFFWLYANDREWLENSLPRPTRPCGPSRLV</sequence>
<dbReference type="Pfam" id="PF15978">
    <property type="entry name" value="TnsD"/>
    <property type="match status" value="2"/>
</dbReference>
<dbReference type="Proteomes" id="UP001176478">
    <property type="component" value="Unassembled WGS sequence"/>
</dbReference>
<dbReference type="EMBL" id="JAUQTG010000018">
    <property type="protein sequence ID" value="MDO7858744.1"/>
    <property type="molecule type" value="Genomic_DNA"/>
</dbReference>
<feature type="domain" description="TniQ" evidence="1">
    <location>
        <begin position="4"/>
        <end position="152"/>
    </location>
</feature>
<feature type="domain" description="Transposon Tn7 transposition protein TnsD C-terminal" evidence="2">
    <location>
        <begin position="346"/>
        <end position="459"/>
    </location>
</feature>
<accession>A0ABT9AVP6</accession>
<dbReference type="InterPro" id="IPR009492">
    <property type="entry name" value="TniQ"/>
</dbReference>
<evidence type="ECO:0000313" key="3">
    <source>
        <dbReference type="EMBL" id="MDO7858744.1"/>
    </source>
</evidence>
<feature type="domain" description="Transposon Tn7 transposition protein TnsD C-terminal" evidence="2">
    <location>
        <begin position="203"/>
        <end position="291"/>
    </location>
</feature>
<reference evidence="3" key="2">
    <citation type="journal article" date="2024" name="Int. J. Antimicrob. Agents">
        <title>Identification of a novel Providencia species showing multi-drug-resistant in three patients with hospital-acquired infection.</title>
        <authorList>
            <person name="Yang W."/>
            <person name="Chen J."/>
            <person name="Yang F."/>
            <person name="Ji P."/>
            <person name="Shen S."/>
            <person name="Yin D."/>
            <person name="Hu F."/>
        </authorList>
    </citation>
    <scope>NUCLEOTIDE SEQUENCE</scope>
    <source>
        <strain evidence="3">CRE-138-0111</strain>
    </source>
</reference>
<organism evidence="3 4">
    <name type="scientific">Providencia huashanensis</name>
    <dbReference type="NCBI Taxonomy" id="3037798"/>
    <lineage>
        <taxon>Bacteria</taxon>
        <taxon>Pseudomonadati</taxon>
        <taxon>Pseudomonadota</taxon>
        <taxon>Gammaproteobacteria</taxon>
        <taxon>Enterobacterales</taxon>
        <taxon>Morganellaceae</taxon>
        <taxon>Providencia</taxon>
    </lineage>
</organism>
<name>A0ABT9AVP6_9GAMM</name>
<dbReference type="Pfam" id="PF06527">
    <property type="entry name" value="TniQ"/>
    <property type="match status" value="1"/>
</dbReference>
<dbReference type="RefSeq" id="WP_165126839.1">
    <property type="nucleotide sequence ID" value="NZ_JAUQTG010000018.1"/>
</dbReference>
<gene>
    <name evidence="3" type="ORF">Q5E86_20870</name>
</gene>
<reference evidence="3" key="1">
    <citation type="submission" date="2023-07" db="EMBL/GenBank/DDBJ databases">
        <authorList>
            <person name="Yang W."/>
            <person name="Chen J."/>
            <person name="Ji P."/>
            <person name="Hu F."/>
        </authorList>
    </citation>
    <scope>NUCLEOTIDE SEQUENCE</scope>
    <source>
        <strain evidence="3">CRE-138-0111</strain>
    </source>
</reference>
<evidence type="ECO:0000313" key="4">
    <source>
        <dbReference type="Proteomes" id="UP001176478"/>
    </source>
</evidence>
<evidence type="ECO:0000259" key="1">
    <source>
        <dbReference type="Pfam" id="PF06527"/>
    </source>
</evidence>
<evidence type="ECO:0000259" key="2">
    <source>
        <dbReference type="Pfam" id="PF15978"/>
    </source>
</evidence>
<proteinExistence type="predicted"/>
<dbReference type="InterPro" id="IPR032750">
    <property type="entry name" value="TnsD_C"/>
</dbReference>
<keyword evidence="4" id="KW-1185">Reference proteome</keyword>
<protein>
    <submittedName>
        <fullName evidence="3">TnsD family Tn7-like transposition protein</fullName>
    </submittedName>
</protein>
<comment type="caution">
    <text evidence="3">The sequence shown here is derived from an EMBL/GenBank/DDBJ whole genome shotgun (WGS) entry which is preliminary data.</text>
</comment>